<dbReference type="PANTHER" id="PTHR22916:SF3">
    <property type="entry name" value="UDP-GLCNAC:BETAGAL BETA-1,3-N-ACETYLGLUCOSAMINYLTRANSFERASE-LIKE PROTEIN 1"/>
    <property type="match status" value="1"/>
</dbReference>
<evidence type="ECO:0000259" key="1">
    <source>
        <dbReference type="Pfam" id="PF00535"/>
    </source>
</evidence>
<organism evidence="2 3">
    <name type="scientific">Nonlabens ulvanivorans</name>
    <name type="common">Persicivirga ulvanivorans</name>
    <dbReference type="NCBI Taxonomy" id="906888"/>
    <lineage>
        <taxon>Bacteria</taxon>
        <taxon>Pseudomonadati</taxon>
        <taxon>Bacteroidota</taxon>
        <taxon>Flavobacteriia</taxon>
        <taxon>Flavobacteriales</taxon>
        <taxon>Flavobacteriaceae</taxon>
        <taxon>Nonlabens</taxon>
    </lineage>
</organism>
<dbReference type="EMBL" id="BBLG01000009">
    <property type="protein sequence ID" value="GAK77412.1"/>
    <property type="molecule type" value="Genomic_DNA"/>
</dbReference>
<evidence type="ECO:0000313" key="3">
    <source>
        <dbReference type="Proteomes" id="UP000028980"/>
    </source>
</evidence>
<dbReference type="AlphaFoldDB" id="A0A081DER6"/>
<name>A0A081DER6_NONUL</name>
<dbReference type="InterPro" id="IPR029044">
    <property type="entry name" value="Nucleotide-diphossugar_trans"/>
</dbReference>
<feature type="domain" description="Glycosyltransferase 2-like" evidence="1">
    <location>
        <begin position="6"/>
        <end position="135"/>
    </location>
</feature>
<comment type="caution">
    <text evidence="2">The sequence shown here is derived from an EMBL/GenBank/DDBJ whole genome shotgun (WGS) entry which is preliminary data.</text>
</comment>
<dbReference type="SUPFAM" id="SSF53448">
    <property type="entry name" value="Nucleotide-diphospho-sugar transferases"/>
    <property type="match status" value="1"/>
</dbReference>
<dbReference type="PANTHER" id="PTHR22916">
    <property type="entry name" value="GLYCOSYLTRANSFERASE"/>
    <property type="match status" value="1"/>
</dbReference>
<dbReference type="Pfam" id="PF00535">
    <property type="entry name" value="Glycos_transf_2"/>
    <property type="match status" value="1"/>
</dbReference>
<sequence>MRPLISIIIPTFNRDHLIIDTIISIMNQSYNNWECIVVDDGSSDFTEKEVNELIAIDRRIFYYKRPQNREKGANACRNFGYEMSKGDYINFFDSDDLMHADKLDLQMTMLEKDQADFNVCQTLVFSGEEHTVGELRFPFLKSDDPLNDFLAHKIKWLTQAPLIKKQSLNKFNLKFNEKLQQSQEFEFIGRMLYHQLSYSIIEKPLVYLRKHDDSITYGKVTSPKIISSFNARYYFVNDRNSALSLNARSSLCKELIALYTTALKNRKSFKRQDLANMYERLRNELSSNKEKELLWCLKISFKYLDRGECFKVRLQAMQ</sequence>
<dbReference type="GO" id="GO:0016758">
    <property type="term" value="F:hexosyltransferase activity"/>
    <property type="evidence" value="ECO:0007669"/>
    <property type="project" value="UniProtKB-ARBA"/>
</dbReference>
<dbReference type="InterPro" id="IPR001173">
    <property type="entry name" value="Glyco_trans_2-like"/>
</dbReference>
<dbReference type="CDD" id="cd00761">
    <property type="entry name" value="Glyco_tranf_GTA_type"/>
    <property type="match status" value="1"/>
</dbReference>
<protein>
    <submittedName>
        <fullName evidence="2">Glycosyltransferase</fullName>
    </submittedName>
</protein>
<dbReference type="Proteomes" id="UP000028980">
    <property type="component" value="Unassembled WGS sequence"/>
</dbReference>
<proteinExistence type="predicted"/>
<gene>
    <name evidence="2" type="ORF">JCM19296_3020</name>
</gene>
<dbReference type="Gene3D" id="3.90.550.10">
    <property type="entry name" value="Spore Coat Polysaccharide Biosynthesis Protein SpsA, Chain A"/>
    <property type="match status" value="1"/>
</dbReference>
<reference evidence="2 3" key="1">
    <citation type="journal article" date="2014" name="Genome Announc.">
        <title>Draft Genome Sequences of Marine Flavobacterium Nonlabens Strains NR17, NR24, NR27, NR32, NR33, and Ara13.</title>
        <authorList>
            <person name="Nakanishi M."/>
            <person name="Meirelles P."/>
            <person name="Suzuki R."/>
            <person name="Takatani N."/>
            <person name="Mino S."/>
            <person name="Suda W."/>
            <person name="Oshima K."/>
            <person name="Hattori M."/>
            <person name="Ohkuma M."/>
            <person name="Hosokawa M."/>
            <person name="Miyashita K."/>
            <person name="Thompson F.L."/>
            <person name="Niwa A."/>
            <person name="Sawabe T."/>
            <person name="Sawabe T."/>
        </authorList>
    </citation>
    <scope>NUCLEOTIDE SEQUENCE [LARGE SCALE GENOMIC DNA]</scope>
    <source>
        <strain evidence="3">JCM19296</strain>
    </source>
</reference>
<keyword evidence="2" id="KW-0808">Transferase</keyword>
<accession>A0A081DER6</accession>
<evidence type="ECO:0000313" key="2">
    <source>
        <dbReference type="EMBL" id="GAK77412.1"/>
    </source>
</evidence>